<dbReference type="InterPro" id="IPR011701">
    <property type="entry name" value="MFS"/>
</dbReference>
<evidence type="ECO:0000256" key="6">
    <source>
        <dbReference type="SAM" id="Phobius"/>
    </source>
</evidence>
<feature type="transmembrane region" description="Helical" evidence="6">
    <location>
        <begin position="29"/>
        <end position="53"/>
    </location>
</feature>
<name>A0A8T4J008_9ACTN</name>
<comment type="caution">
    <text evidence="8">The sequence shown here is derived from an EMBL/GenBank/DDBJ whole genome shotgun (WGS) entry which is preliminary data.</text>
</comment>
<dbReference type="PROSITE" id="PS50850">
    <property type="entry name" value="MFS"/>
    <property type="match status" value="1"/>
</dbReference>
<keyword evidence="2" id="KW-0813">Transport</keyword>
<dbReference type="EMBL" id="JAGSMN010001184">
    <property type="protein sequence ID" value="MBR7678051.1"/>
    <property type="molecule type" value="Genomic_DNA"/>
</dbReference>
<dbReference type="InterPro" id="IPR036259">
    <property type="entry name" value="MFS_trans_sf"/>
</dbReference>
<dbReference type="SUPFAM" id="SSF103473">
    <property type="entry name" value="MFS general substrate transporter"/>
    <property type="match status" value="1"/>
</dbReference>
<accession>A0A8T4J008</accession>
<dbReference type="PANTHER" id="PTHR23511:SF34">
    <property type="entry name" value="SYNAPTIC VESICLE GLYCOPROTEIN 2"/>
    <property type="match status" value="1"/>
</dbReference>
<evidence type="ECO:0000256" key="5">
    <source>
        <dbReference type="ARBA" id="ARBA00023136"/>
    </source>
</evidence>
<evidence type="ECO:0000256" key="2">
    <source>
        <dbReference type="ARBA" id="ARBA00022448"/>
    </source>
</evidence>
<dbReference type="Pfam" id="PF07690">
    <property type="entry name" value="MFS_1"/>
    <property type="match status" value="1"/>
</dbReference>
<dbReference type="GO" id="GO:0005886">
    <property type="term" value="C:plasma membrane"/>
    <property type="evidence" value="ECO:0007669"/>
    <property type="project" value="UniProtKB-SubCell"/>
</dbReference>
<reference evidence="8" key="1">
    <citation type="submission" date="2021-04" db="EMBL/GenBank/DDBJ databases">
        <title>Sequencing of actinobacteria type strains.</title>
        <authorList>
            <person name="Nguyen G.-S."/>
            <person name="Wentzel A."/>
        </authorList>
    </citation>
    <scope>NUCLEOTIDE SEQUENCE</scope>
    <source>
        <strain evidence="8">DSM 42095</strain>
    </source>
</reference>
<keyword evidence="4 6" id="KW-1133">Transmembrane helix</keyword>
<dbReference type="AlphaFoldDB" id="A0A8T4J008"/>
<sequence>MTIDTSPGLAARADIAARFERLPVSRWHVTVRLVVGVVTFFEAFDQLLIAYAMPELRQEWHLTDTGTTTVLTVGSIGMLIGALFSGRLADRIGRVKVIALCVAVSGAASLALAACSSVTPFMAL</sequence>
<protein>
    <submittedName>
        <fullName evidence="8">MFS transporter</fullName>
    </submittedName>
</protein>
<gene>
    <name evidence="8" type="ORF">KDA82_34735</name>
</gene>
<keyword evidence="3 6" id="KW-0812">Transmembrane</keyword>
<evidence type="ECO:0000256" key="3">
    <source>
        <dbReference type="ARBA" id="ARBA00022692"/>
    </source>
</evidence>
<proteinExistence type="predicted"/>
<dbReference type="Gene3D" id="1.20.1250.20">
    <property type="entry name" value="MFS general substrate transporter like domains"/>
    <property type="match status" value="1"/>
</dbReference>
<feature type="non-terminal residue" evidence="8">
    <location>
        <position position="124"/>
    </location>
</feature>
<evidence type="ECO:0000313" key="9">
    <source>
        <dbReference type="Proteomes" id="UP000675554"/>
    </source>
</evidence>
<evidence type="ECO:0000313" key="8">
    <source>
        <dbReference type="EMBL" id="MBR7678051.1"/>
    </source>
</evidence>
<dbReference type="InterPro" id="IPR020846">
    <property type="entry name" value="MFS_dom"/>
</dbReference>
<organism evidence="8 9">
    <name type="scientific">Streptomyces daliensis</name>
    <dbReference type="NCBI Taxonomy" id="299421"/>
    <lineage>
        <taxon>Bacteria</taxon>
        <taxon>Bacillati</taxon>
        <taxon>Actinomycetota</taxon>
        <taxon>Actinomycetes</taxon>
        <taxon>Kitasatosporales</taxon>
        <taxon>Streptomycetaceae</taxon>
        <taxon>Streptomyces</taxon>
    </lineage>
</organism>
<dbReference type="GO" id="GO:0022857">
    <property type="term" value="F:transmembrane transporter activity"/>
    <property type="evidence" value="ECO:0007669"/>
    <property type="project" value="InterPro"/>
</dbReference>
<evidence type="ECO:0000259" key="7">
    <source>
        <dbReference type="PROSITE" id="PS50850"/>
    </source>
</evidence>
<evidence type="ECO:0000256" key="1">
    <source>
        <dbReference type="ARBA" id="ARBA00004651"/>
    </source>
</evidence>
<feature type="transmembrane region" description="Helical" evidence="6">
    <location>
        <begin position="65"/>
        <end position="85"/>
    </location>
</feature>
<keyword evidence="9" id="KW-1185">Reference proteome</keyword>
<dbReference type="PANTHER" id="PTHR23511">
    <property type="entry name" value="SYNAPTIC VESICLE GLYCOPROTEIN 2"/>
    <property type="match status" value="1"/>
</dbReference>
<keyword evidence="5 6" id="KW-0472">Membrane</keyword>
<dbReference type="Proteomes" id="UP000675554">
    <property type="component" value="Unassembled WGS sequence"/>
</dbReference>
<feature type="domain" description="Major facilitator superfamily (MFS) profile" evidence="7">
    <location>
        <begin position="31"/>
        <end position="124"/>
    </location>
</feature>
<evidence type="ECO:0000256" key="4">
    <source>
        <dbReference type="ARBA" id="ARBA00022989"/>
    </source>
</evidence>
<comment type="subcellular location">
    <subcellularLocation>
        <location evidence="1">Cell membrane</location>
        <topology evidence="1">Multi-pass membrane protein</topology>
    </subcellularLocation>
</comment>
<feature type="transmembrane region" description="Helical" evidence="6">
    <location>
        <begin position="97"/>
        <end position="123"/>
    </location>
</feature>